<reference evidence="1 2" key="1">
    <citation type="journal article" date="2014" name="Genome Biol. Evol.">
        <title>The genome of the myxosporean Thelohanellus kitauei shows adaptations to nutrient acquisition within its fish host.</title>
        <authorList>
            <person name="Yang Y."/>
            <person name="Xiong J."/>
            <person name="Zhou Z."/>
            <person name="Huo F."/>
            <person name="Miao W."/>
            <person name="Ran C."/>
            <person name="Liu Y."/>
            <person name="Zhang J."/>
            <person name="Feng J."/>
            <person name="Wang M."/>
            <person name="Wang M."/>
            <person name="Wang L."/>
            <person name="Yao B."/>
        </authorList>
    </citation>
    <scope>NUCLEOTIDE SEQUENCE [LARGE SCALE GENOMIC DNA]</scope>
    <source>
        <strain evidence="1">Wuqing</strain>
    </source>
</reference>
<protein>
    <submittedName>
        <fullName evidence="1">Uncharacterized protein</fullName>
    </submittedName>
</protein>
<dbReference type="EMBL" id="JWZT01004608">
    <property type="protein sequence ID" value="KII63720.1"/>
    <property type="molecule type" value="Genomic_DNA"/>
</dbReference>
<keyword evidence="2" id="KW-1185">Reference proteome</keyword>
<gene>
    <name evidence="1" type="ORF">RF11_10325</name>
</gene>
<comment type="caution">
    <text evidence="1">The sequence shown here is derived from an EMBL/GenBank/DDBJ whole genome shotgun (WGS) entry which is preliminary data.</text>
</comment>
<organism evidence="1 2">
    <name type="scientific">Thelohanellus kitauei</name>
    <name type="common">Myxosporean</name>
    <dbReference type="NCBI Taxonomy" id="669202"/>
    <lineage>
        <taxon>Eukaryota</taxon>
        <taxon>Metazoa</taxon>
        <taxon>Cnidaria</taxon>
        <taxon>Myxozoa</taxon>
        <taxon>Myxosporea</taxon>
        <taxon>Bivalvulida</taxon>
        <taxon>Platysporina</taxon>
        <taxon>Myxobolidae</taxon>
        <taxon>Thelohanellus</taxon>
    </lineage>
</organism>
<proteinExistence type="predicted"/>
<dbReference type="Proteomes" id="UP000031668">
    <property type="component" value="Unassembled WGS sequence"/>
</dbReference>
<name>A0A0C2M9Q1_THEKT</name>
<evidence type="ECO:0000313" key="2">
    <source>
        <dbReference type="Proteomes" id="UP000031668"/>
    </source>
</evidence>
<dbReference type="AlphaFoldDB" id="A0A0C2M9Q1"/>
<accession>A0A0C2M9Q1</accession>
<sequence>MLHKPMKRYLFTTGQSRKIKRSVLNTSRRLPNAQKYSKQNAEMLLANTKPDELTENGKHHHRIGLYSSQKIPENRKCAISLRLPPRSVAQILANQGLIQTSAAILTTESRGTEILTKSSNLKKQTNLIVQTDSR</sequence>
<evidence type="ECO:0000313" key="1">
    <source>
        <dbReference type="EMBL" id="KII63720.1"/>
    </source>
</evidence>